<dbReference type="Ensembl" id="ENSGMOT00000043017.1">
    <property type="protein sequence ID" value="ENSGMOP00000025876.1"/>
    <property type="gene ID" value="ENSGMOG00000022884.1"/>
</dbReference>
<sequence>MDSNGTIVTPAYFIISGFSGIPHVNYYYLFLLVLYIMSVVENSVVMALICFDQSLKTPKYIAVFNLAFVDVLGNSALVPKVIDTFWFNNKYISYSHCLTYLFFYCLNLLMQSLNLALLSFDRLIAIAFPFRYHIIVSLKTMFSLVATCWIIAILFTFVLVGFLTRLSYCRSVVINSYFCDHGPLYRLACNDNLPNFIIAKVLPAFILWVPLMFVLISYTCIGTTLAKIAGAQDRMKAFKTCSAHIILVAIYYLPILFTFTFDTQMPRNARIISLSLAAVLPPALNPLIYVLQTQEIKQSLKMVLAKLKHSKISLVNTISLS</sequence>
<evidence type="ECO:0000256" key="6">
    <source>
        <dbReference type="ARBA" id="ARBA00022989"/>
    </source>
</evidence>
<feature type="domain" description="G-protein coupled receptors family 1 profile" evidence="14">
    <location>
        <begin position="41"/>
        <end position="289"/>
    </location>
</feature>
<evidence type="ECO:0000256" key="7">
    <source>
        <dbReference type="ARBA" id="ARBA00023040"/>
    </source>
</evidence>
<dbReference type="GO" id="GO:0005886">
    <property type="term" value="C:plasma membrane"/>
    <property type="evidence" value="ECO:0007669"/>
    <property type="project" value="UniProtKB-SubCell"/>
</dbReference>
<dbReference type="InterPro" id="IPR017452">
    <property type="entry name" value="GPCR_Rhodpsn_7TM"/>
</dbReference>
<keyword evidence="11" id="KW-0325">Glycoprotein</keyword>
<evidence type="ECO:0000256" key="5">
    <source>
        <dbReference type="ARBA" id="ARBA00022725"/>
    </source>
</evidence>
<dbReference type="GO" id="GO:0004984">
    <property type="term" value="F:olfactory receptor activity"/>
    <property type="evidence" value="ECO:0007669"/>
    <property type="project" value="InterPro"/>
</dbReference>
<dbReference type="OMA" id="HPLTISM"/>
<feature type="transmembrane region" description="Helical" evidence="13">
    <location>
        <begin position="205"/>
        <end position="229"/>
    </location>
</feature>
<keyword evidence="10" id="KW-0675">Receptor</keyword>
<keyword evidence="6 13" id="KW-1133">Transmembrane helix</keyword>
<dbReference type="PRINTS" id="PR00245">
    <property type="entry name" value="OLFACTORYR"/>
</dbReference>
<keyword evidence="7" id="KW-0297">G-protein coupled receptor</keyword>
<dbReference type="Proteomes" id="UP000694546">
    <property type="component" value="Chromosome 7"/>
</dbReference>
<protein>
    <submittedName>
        <fullName evidence="15">Olfactory receptor 2A12-like</fullName>
    </submittedName>
</protein>
<keyword evidence="8 13" id="KW-0472">Membrane</keyword>
<dbReference type="Pfam" id="PF13853">
    <property type="entry name" value="7tm_4"/>
    <property type="match status" value="1"/>
</dbReference>
<keyword evidence="5" id="KW-0552">Olfaction</keyword>
<evidence type="ECO:0000313" key="15">
    <source>
        <dbReference type="Ensembl" id="ENSGMOP00000025876.1"/>
    </source>
</evidence>
<accession>A0A8C5A336</accession>
<evidence type="ECO:0000256" key="1">
    <source>
        <dbReference type="ARBA" id="ARBA00004651"/>
    </source>
</evidence>
<dbReference type="InterPro" id="IPR000725">
    <property type="entry name" value="Olfact_rcpt"/>
</dbReference>
<dbReference type="PRINTS" id="PR00237">
    <property type="entry name" value="GPCRRHODOPSN"/>
</dbReference>
<evidence type="ECO:0000259" key="14">
    <source>
        <dbReference type="PROSITE" id="PS50262"/>
    </source>
</evidence>
<evidence type="ECO:0000256" key="13">
    <source>
        <dbReference type="SAM" id="Phobius"/>
    </source>
</evidence>
<evidence type="ECO:0000256" key="9">
    <source>
        <dbReference type="ARBA" id="ARBA00023157"/>
    </source>
</evidence>
<dbReference type="InterPro" id="IPR050939">
    <property type="entry name" value="Olfactory_GPCR1"/>
</dbReference>
<keyword evidence="12" id="KW-0807">Transducer</keyword>
<feature type="transmembrane region" description="Helical" evidence="13">
    <location>
        <begin position="26"/>
        <end position="48"/>
    </location>
</feature>
<keyword evidence="2" id="KW-1003">Cell membrane</keyword>
<dbReference type="PROSITE" id="PS50262">
    <property type="entry name" value="G_PROTEIN_RECEP_F1_2"/>
    <property type="match status" value="1"/>
</dbReference>
<feature type="transmembrane region" description="Helical" evidence="13">
    <location>
        <begin position="60"/>
        <end position="78"/>
    </location>
</feature>
<dbReference type="PANTHER" id="PTHR24242">
    <property type="entry name" value="G-PROTEIN COUPLED RECEPTOR"/>
    <property type="match status" value="1"/>
</dbReference>
<dbReference type="AlphaFoldDB" id="A0A8C5A336"/>
<evidence type="ECO:0000256" key="3">
    <source>
        <dbReference type="ARBA" id="ARBA00022606"/>
    </source>
</evidence>
<dbReference type="FunFam" id="1.20.1070.10:FF:000024">
    <property type="entry name" value="Olfactory receptor"/>
    <property type="match status" value="1"/>
</dbReference>
<dbReference type="GeneTree" id="ENSGT00950000182847"/>
<keyword evidence="4 13" id="KW-0812">Transmembrane</keyword>
<dbReference type="GO" id="GO:0004930">
    <property type="term" value="F:G protein-coupled receptor activity"/>
    <property type="evidence" value="ECO:0007669"/>
    <property type="project" value="UniProtKB-KW"/>
</dbReference>
<dbReference type="InterPro" id="IPR000276">
    <property type="entry name" value="GPCR_Rhodpsn"/>
</dbReference>
<keyword evidence="3" id="KW-0716">Sensory transduction</keyword>
<organism evidence="15 16">
    <name type="scientific">Gadus morhua</name>
    <name type="common">Atlantic cod</name>
    <dbReference type="NCBI Taxonomy" id="8049"/>
    <lineage>
        <taxon>Eukaryota</taxon>
        <taxon>Metazoa</taxon>
        <taxon>Chordata</taxon>
        <taxon>Craniata</taxon>
        <taxon>Vertebrata</taxon>
        <taxon>Euteleostomi</taxon>
        <taxon>Actinopterygii</taxon>
        <taxon>Neopterygii</taxon>
        <taxon>Teleostei</taxon>
        <taxon>Neoteleostei</taxon>
        <taxon>Acanthomorphata</taxon>
        <taxon>Zeiogadaria</taxon>
        <taxon>Gadariae</taxon>
        <taxon>Gadiformes</taxon>
        <taxon>Gadoidei</taxon>
        <taxon>Gadidae</taxon>
        <taxon>Gadus</taxon>
    </lineage>
</organism>
<evidence type="ECO:0000256" key="4">
    <source>
        <dbReference type="ARBA" id="ARBA00022692"/>
    </source>
</evidence>
<evidence type="ECO:0000256" key="11">
    <source>
        <dbReference type="ARBA" id="ARBA00023180"/>
    </source>
</evidence>
<gene>
    <name evidence="15" type="primary">LOC115547141</name>
</gene>
<dbReference type="SUPFAM" id="SSF81321">
    <property type="entry name" value="Family A G protein-coupled receptor-like"/>
    <property type="match status" value="1"/>
</dbReference>
<feature type="transmembrane region" description="Helical" evidence="13">
    <location>
        <begin position="271"/>
        <end position="291"/>
    </location>
</feature>
<keyword evidence="16" id="KW-1185">Reference proteome</keyword>
<comment type="subcellular location">
    <subcellularLocation>
        <location evidence="1">Cell membrane</location>
        <topology evidence="1">Multi-pass membrane protein</topology>
    </subcellularLocation>
</comment>
<reference evidence="15" key="2">
    <citation type="submission" date="2025-09" db="UniProtKB">
        <authorList>
            <consortium name="Ensembl"/>
        </authorList>
    </citation>
    <scope>IDENTIFICATION</scope>
</reference>
<proteinExistence type="predicted"/>
<feature type="transmembrane region" description="Helical" evidence="13">
    <location>
        <begin position="98"/>
        <end position="120"/>
    </location>
</feature>
<name>A0A8C5A336_GADMO</name>
<dbReference type="PANTHER" id="PTHR24242:SF359">
    <property type="entry name" value="ODORANT RECEPTOR-RELATED"/>
    <property type="match status" value="1"/>
</dbReference>
<keyword evidence="9" id="KW-1015">Disulfide bond</keyword>
<reference evidence="15" key="1">
    <citation type="submission" date="2025-08" db="UniProtKB">
        <authorList>
            <consortium name="Ensembl"/>
        </authorList>
    </citation>
    <scope>IDENTIFICATION</scope>
</reference>
<feature type="transmembrane region" description="Helical" evidence="13">
    <location>
        <begin position="141"/>
        <end position="163"/>
    </location>
</feature>
<feature type="transmembrane region" description="Helical" evidence="13">
    <location>
        <begin position="241"/>
        <end position="259"/>
    </location>
</feature>
<dbReference type="Gene3D" id="1.20.1070.10">
    <property type="entry name" value="Rhodopsin 7-helix transmembrane proteins"/>
    <property type="match status" value="1"/>
</dbReference>
<evidence type="ECO:0000313" key="16">
    <source>
        <dbReference type="Proteomes" id="UP000694546"/>
    </source>
</evidence>
<evidence type="ECO:0000256" key="2">
    <source>
        <dbReference type="ARBA" id="ARBA00022475"/>
    </source>
</evidence>
<evidence type="ECO:0000256" key="8">
    <source>
        <dbReference type="ARBA" id="ARBA00023136"/>
    </source>
</evidence>
<evidence type="ECO:0000256" key="12">
    <source>
        <dbReference type="ARBA" id="ARBA00023224"/>
    </source>
</evidence>
<evidence type="ECO:0000256" key="10">
    <source>
        <dbReference type="ARBA" id="ARBA00023170"/>
    </source>
</evidence>